<comment type="caution">
    <text evidence="2">The sequence shown here is derived from an EMBL/GenBank/DDBJ whole genome shotgun (WGS) entry which is preliminary data.</text>
</comment>
<feature type="transmembrane region" description="Helical" evidence="1">
    <location>
        <begin position="12"/>
        <end position="34"/>
    </location>
</feature>
<feature type="transmembrane region" description="Helical" evidence="1">
    <location>
        <begin position="118"/>
        <end position="143"/>
    </location>
</feature>
<evidence type="ECO:0000313" key="3">
    <source>
        <dbReference type="Proteomes" id="UP000572051"/>
    </source>
</evidence>
<sequence length="195" mass="19382">MGVIRQRAFEWAALLAVALGVLLALFSAVGTLVADHLVVPVEVPAAALSVSSGEGAAITGTATADLTVADPTTAERMWTMGPSLLVAVLIVLVGTLLLRVVRSLRTGDPFASVNARRIGVCAAIVLVGGVVVAGLRAAGAHAVVGGADLSAVGGAAVEPVIDVPVGALLLGLGLASAAEFLRRGALLNEEVEGLI</sequence>
<keyword evidence="1" id="KW-0812">Transmembrane</keyword>
<dbReference type="AlphaFoldDB" id="A0A7Z0ENF9"/>
<proteinExistence type="predicted"/>
<evidence type="ECO:0008006" key="4">
    <source>
        <dbReference type="Google" id="ProtNLM"/>
    </source>
</evidence>
<evidence type="ECO:0000256" key="1">
    <source>
        <dbReference type="SAM" id="Phobius"/>
    </source>
</evidence>
<gene>
    <name evidence="2" type="ORF">HNR10_003243</name>
</gene>
<feature type="transmembrane region" description="Helical" evidence="1">
    <location>
        <begin position="163"/>
        <end position="181"/>
    </location>
</feature>
<accession>A0A7Z0ENF9</accession>
<dbReference type="EMBL" id="JACCFS010000001">
    <property type="protein sequence ID" value="NYJ35362.1"/>
    <property type="molecule type" value="Genomic_DNA"/>
</dbReference>
<name>A0A7Z0ENF9_9ACTN</name>
<keyword evidence="3" id="KW-1185">Reference proteome</keyword>
<keyword evidence="1" id="KW-1133">Transmembrane helix</keyword>
<reference evidence="2 3" key="1">
    <citation type="submission" date="2020-07" db="EMBL/GenBank/DDBJ databases">
        <title>Sequencing the genomes of 1000 actinobacteria strains.</title>
        <authorList>
            <person name="Klenk H.-P."/>
        </authorList>
    </citation>
    <scope>NUCLEOTIDE SEQUENCE [LARGE SCALE GENOMIC DNA]</scope>
    <source>
        <strain evidence="2 3">DSM 44442</strain>
    </source>
</reference>
<feature type="transmembrane region" description="Helical" evidence="1">
    <location>
        <begin position="77"/>
        <end position="98"/>
    </location>
</feature>
<dbReference type="Proteomes" id="UP000572051">
    <property type="component" value="Unassembled WGS sequence"/>
</dbReference>
<keyword evidence="1" id="KW-0472">Membrane</keyword>
<organism evidence="2 3">
    <name type="scientific">Nocardiopsis aegyptia</name>
    <dbReference type="NCBI Taxonomy" id="220378"/>
    <lineage>
        <taxon>Bacteria</taxon>
        <taxon>Bacillati</taxon>
        <taxon>Actinomycetota</taxon>
        <taxon>Actinomycetes</taxon>
        <taxon>Streptosporangiales</taxon>
        <taxon>Nocardiopsidaceae</taxon>
        <taxon>Nocardiopsis</taxon>
    </lineage>
</organism>
<dbReference type="RefSeq" id="WP_179824475.1">
    <property type="nucleotide sequence ID" value="NZ_JACCFS010000001.1"/>
</dbReference>
<evidence type="ECO:0000313" key="2">
    <source>
        <dbReference type="EMBL" id="NYJ35362.1"/>
    </source>
</evidence>
<protein>
    <recommendedName>
        <fullName evidence="4">DUF2975 domain-containing protein</fullName>
    </recommendedName>
</protein>